<reference evidence="1" key="1">
    <citation type="submission" date="2023-03" db="EMBL/GenBank/DDBJ databases">
        <title>Massive genome expansion in bonnet fungi (Mycena s.s.) driven by repeated elements and novel gene families across ecological guilds.</title>
        <authorList>
            <consortium name="Lawrence Berkeley National Laboratory"/>
            <person name="Harder C.B."/>
            <person name="Miyauchi S."/>
            <person name="Viragh M."/>
            <person name="Kuo A."/>
            <person name="Thoen E."/>
            <person name="Andreopoulos B."/>
            <person name="Lu D."/>
            <person name="Skrede I."/>
            <person name="Drula E."/>
            <person name="Henrissat B."/>
            <person name="Morin E."/>
            <person name="Kohler A."/>
            <person name="Barry K."/>
            <person name="LaButti K."/>
            <person name="Morin E."/>
            <person name="Salamov A."/>
            <person name="Lipzen A."/>
            <person name="Mereny Z."/>
            <person name="Hegedus B."/>
            <person name="Baldrian P."/>
            <person name="Stursova M."/>
            <person name="Weitz H."/>
            <person name="Taylor A."/>
            <person name="Grigoriev I.V."/>
            <person name="Nagy L.G."/>
            <person name="Martin F."/>
            <person name="Kauserud H."/>
        </authorList>
    </citation>
    <scope>NUCLEOTIDE SEQUENCE</scope>
    <source>
        <strain evidence="1">9144</strain>
    </source>
</reference>
<organism evidence="1 2">
    <name type="scientific">Mycena pura</name>
    <dbReference type="NCBI Taxonomy" id="153505"/>
    <lineage>
        <taxon>Eukaryota</taxon>
        <taxon>Fungi</taxon>
        <taxon>Dikarya</taxon>
        <taxon>Basidiomycota</taxon>
        <taxon>Agaricomycotina</taxon>
        <taxon>Agaricomycetes</taxon>
        <taxon>Agaricomycetidae</taxon>
        <taxon>Agaricales</taxon>
        <taxon>Marasmiineae</taxon>
        <taxon>Mycenaceae</taxon>
        <taxon>Mycena</taxon>
    </lineage>
</organism>
<comment type="caution">
    <text evidence="1">The sequence shown here is derived from an EMBL/GenBank/DDBJ whole genome shotgun (WGS) entry which is preliminary data.</text>
</comment>
<dbReference type="EMBL" id="JARJCW010000178">
    <property type="protein sequence ID" value="KAJ7189413.1"/>
    <property type="molecule type" value="Genomic_DNA"/>
</dbReference>
<protein>
    <submittedName>
        <fullName evidence="1">Uncharacterized protein</fullName>
    </submittedName>
</protein>
<dbReference type="Proteomes" id="UP001219525">
    <property type="component" value="Unassembled WGS sequence"/>
</dbReference>
<sequence length="478" mass="51157">MSIILDSLQVLAHQVNKGLQLNGSGLDQKEEGQSSSNAGSQGKWWLRSDDYYLYSGGCPPRACTHWPRPVHVRCPSESSACVPAPARVAPALYAACTTRASALAVRYPPRAVHRAHGPVRPLPHAPPCPLAVHTPRPRPTPHAPCTPPLLHAPLRPVAVHAPIPARAGSLRPPHPLVVHAPIPVPAPLPCVRGGRSERGREWAFARRAQARRVRERVQRAGVHGAGGAAVRRARGPHAVRRVRARIVHCTCRAVCVREGRAAQAGATYVRVLTALRTCARCPPPACARWGGVRDDTDIPDLVSVAMGLIKTLENEFSVGRGEKNASTTHCGIPLAVVRALRGAGRTRVQAGSGQGVRSALMSIIWWFWKRGIAEEGSAGRRRRGVAVGGRRKRWRGGACLAPQLGFGFKLRKKAVGRGRCSSQKGSGAEAVCHECTFCGATKSGRSFFVATKSGCSFLGNYVTTNMGTEPSPPPFTVT</sequence>
<gene>
    <name evidence="1" type="ORF">GGX14DRAFT_408821</name>
</gene>
<keyword evidence="2" id="KW-1185">Reference proteome</keyword>
<evidence type="ECO:0000313" key="2">
    <source>
        <dbReference type="Proteomes" id="UP001219525"/>
    </source>
</evidence>
<proteinExistence type="predicted"/>
<name>A0AAD6UKS6_9AGAR</name>
<dbReference type="AlphaFoldDB" id="A0AAD6UKS6"/>
<accession>A0AAD6UKS6</accession>
<evidence type="ECO:0000313" key="1">
    <source>
        <dbReference type="EMBL" id="KAJ7189413.1"/>
    </source>
</evidence>